<dbReference type="EMBL" id="CP051128">
    <property type="protein sequence ID" value="QIZ05543.1"/>
    <property type="molecule type" value="Genomic_DNA"/>
</dbReference>
<keyword evidence="3 5" id="KW-1133">Transmembrane helix</keyword>
<dbReference type="AlphaFoldDB" id="A0A6H1NW84"/>
<accession>A0A6H1NW84</accession>
<evidence type="ECO:0000256" key="2">
    <source>
        <dbReference type="ARBA" id="ARBA00022692"/>
    </source>
</evidence>
<evidence type="ECO:0000256" key="3">
    <source>
        <dbReference type="ARBA" id="ARBA00022989"/>
    </source>
</evidence>
<name>A0A6H1NW84_PRIMG</name>
<evidence type="ECO:0000256" key="4">
    <source>
        <dbReference type="ARBA" id="ARBA00023136"/>
    </source>
</evidence>
<dbReference type="Pfam" id="PF06271">
    <property type="entry name" value="RDD"/>
    <property type="match status" value="1"/>
</dbReference>
<feature type="transmembrane region" description="Helical" evidence="5">
    <location>
        <begin position="16"/>
        <end position="36"/>
    </location>
</feature>
<organism evidence="7 8">
    <name type="scientific">Priestia megaterium</name>
    <name type="common">Bacillus megaterium</name>
    <dbReference type="NCBI Taxonomy" id="1404"/>
    <lineage>
        <taxon>Bacteria</taxon>
        <taxon>Bacillati</taxon>
        <taxon>Bacillota</taxon>
        <taxon>Bacilli</taxon>
        <taxon>Bacillales</taxon>
        <taxon>Bacillaceae</taxon>
        <taxon>Priestia</taxon>
    </lineage>
</organism>
<feature type="domain" description="RDD" evidence="6">
    <location>
        <begin position="13"/>
        <end position="164"/>
    </location>
</feature>
<evidence type="ECO:0000313" key="8">
    <source>
        <dbReference type="Proteomes" id="UP000501868"/>
    </source>
</evidence>
<reference evidence="7 8" key="2">
    <citation type="submission" date="2020-04" db="EMBL/GenBank/DDBJ databases">
        <authorList>
            <person name="Fomenkov A."/>
            <person name="Anton B.P."/>
            <person name="Roberts R.J."/>
        </authorList>
    </citation>
    <scope>NUCLEOTIDE SEQUENCE [LARGE SCALE GENOMIC DNA]</scope>
    <source>
        <strain evidence="7 8">S2</strain>
    </source>
</reference>
<sequence>MDIKKKIFTQFRLKRMAAFVMDAVIVSILLSIVYRITGFANFPGVLTKLIEIQKTMSEAASQDATVQVMALFNEAFLQSLLIWFCYDVLTTLLLRGATIGKMIFRLKLAHINNKRGKLAYVLLVIVRSFFKFLSMFLFQGIPFLISVISIFANPKSLAAYDRVARLVVANKNDV</sequence>
<comment type="subcellular location">
    <subcellularLocation>
        <location evidence="1">Membrane</location>
        <topology evidence="1">Multi-pass membrane protein</topology>
    </subcellularLocation>
</comment>
<protein>
    <submittedName>
        <fullName evidence="7">RDD family protein</fullName>
    </submittedName>
</protein>
<feature type="transmembrane region" description="Helical" evidence="5">
    <location>
        <begin position="75"/>
        <end position="97"/>
    </location>
</feature>
<dbReference type="GO" id="GO:0016020">
    <property type="term" value="C:membrane"/>
    <property type="evidence" value="ECO:0007669"/>
    <property type="project" value="UniProtKB-SubCell"/>
</dbReference>
<dbReference type="InterPro" id="IPR010432">
    <property type="entry name" value="RDD"/>
</dbReference>
<evidence type="ECO:0000256" key="1">
    <source>
        <dbReference type="ARBA" id="ARBA00004141"/>
    </source>
</evidence>
<keyword evidence="2 5" id="KW-0812">Transmembrane</keyword>
<evidence type="ECO:0000313" key="7">
    <source>
        <dbReference type="EMBL" id="QIZ05543.1"/>
    </source>
</evidence>
<dbReference type="Proteomes" id="UP000501868">
    <property type="component" value="Chromosome"/>
</dbReference>
<reference evidence="7 8" key="1">
    <citation type="submission" date="2020-04" db="EMBL/GenBank/DDBJ databases">
        <title>Genome-Wide Identification of 5-Methylcytosine Sites in Bacterial Genomes By High-Throughput Sequencing of MspJI Restriction Fragments.</title>
        <authorList>
            <person name="Wu V."/>
        </authorList>
    </citation>
    <scope>NUCLEOTIDE SEQUENCE [LARGE SCALE GENOMIC DNA]</scope>
    <source>
        <strain evidence="7 8">S2</strain>
    </source>
</reference>
<gene>
    <name evidence="7" type="ORF">HFZ78_01235</name>
</gene>
<feature type="transmembrane region" description="Helical" evidence="5">
    <location>
        <begin position="118"/>
        <end position="151"/>
    </location>
</feature>
<keyword evidence="4 5" id="KW-0472">Membrane</keyword>
<proteinExistence type="predicted"/>
<evidence type="ECO:0000259" key="6">
    <source>
        <dbReference type="Pfam" id="PF06271"/>
    </source>
</evidence>
<evidence type="ECO:0000256" key="5">
    <source>
        <dbReference type="SAM" id="Phobius"/>
    </source>
</evidence>